<dbReference type="InterPro" id="IPR027417">
    <property type="entry name" value="P-loop_NTPase"/>
</dbReference>
<dbReference type="InterPro" id="IPR004161">
    <property type="entry name" value="EFTu-like_2"/>
</dbReference>
<dbReference type="PROSITE" id="PS51722">
    <property type="entry name" value="G_TR_2"/>
    <property type="match status" value="1"/>
</dbReference>
<dbReference type="Proteomes" id="UP000273044">
    <property type="component" value="Chromosome"/>
</dbReference>
<dbReference type="PRINTS" id="PR00315">
    <property type="entry name" value="ELONGATNFCT"/>
</dbReference>
<keyword evidence="3" id="KW-0378">Hydrolase</keyword>
<dbReference type="GeneID" id="64405963"/>
<keyword evidence="2 3" id="KW-0342">GTP-binding</keyword>
<dbReference type="SUPFAM" id="SSF52540">
    <property type="entry name" value="P-loop containing nucleoside triphosphate hydrolases"/>
    <property type="match status" value="1"/>
</dbReference>
<name>A0A3S4W5G9_9ACTN</name>
<dbReference type="Pfam" id="PF21018">
    <property type="entry name" value="BipA_C"/>
    <property type="match status" value="1"/>
</dbReference>
<reference evidence="5 6" key="1">
    <citation type="submission" date="2018-12" db="EMBL/GenBank/DDBJ databases">
        <authorList>
            <consortium name="Pathogen Informatics"/>
        </authorList>
    </citation>
    <scope>NUCLEOTIDE SEQUENCE [LARGE SCALE GENOMIC DNA]</scope>
    <source>
        <strain evidence="5 6">NCTC12967</strain>
    </source>
</reference>
<comment type="function">
    <text evidence="3">A 50S ribosomal subunit assembly protein with GTPase activity, required for 50S subunit assembly at low temperatures, may also play a role in translation. Binds GTP and analogs. Binds the 70S ribosome between the 30S and 50S subunits, in a similar position as ribosome-bound EF-G; it contacts a number of ribosomal proteins, both rRNAs and the A-site tRNA.</text>
</comment>
<dbReference type="HAMAP" id="MF_00849">
    <property type="entry name" value="BipA"/>
    <property type="match status" value="1"/>
</dbReference>
<comment type="similarity">
    <text evidence="3">Belongs to the TRAFAC class translation factor GTPase superfamily. Classic translation factor GTPase family. BipA subfamily.</text>
</comment>
<organism evidence="5 6">
    <name type="scientific">Arachnia propionica</name>
    <dbReference type="NCBI Taxonomy" id="1750"/>
    <lineage>
        <taxon>Bacteria</taxon>
        <taxon>Bacillati</taxon>
        <taxon>Actinomycetota</taxon>
        <taxon>Actinomycetes</taxon>
        <taxon>Propionibacteriales</taxon>
        <taxon>Propionibacteriaceae</taxon>
        <taxon>Arachnia</taxon>
    </lineage>
</organism>
<feature type="domain" description="Tr-type G" evidence="4">
    <location>
        <begin position="5"/>
        <end position="212"/>
    </location>
</feature>
<dbReference type="GO" id="GO:0005525">
    <property type="term" value="F:GTP binding"/>
    <property type="evidence" value="ECO:0007669"/>
    <property type="project" value="UniProtKB-UniRule"/>
</dbReference>
<dbReference type="GO" id="GO:0000049">
    <property type="term" value="F:tRNA binding"/>
    <property type="evidence" value="ECO:0007669"/>
    <property type="project" value="UniProtKB-KW"/>
</dbReference>
<evidence type="ECO:0000256" key="3">
    <source>
        <dbReference type="HAMAP-Rule" id="MF_00849"/>
    </source>
</evidence>
<dbReference type="EC" id="3.6.5.-" evidence="3"/>
<feature type="binding site" evidence="3">
    <location>
        <begin position="17"/>
        <end position="22"/>
    </location>
    <ligand>
        <name>GTP</name>
        <dbReference type="ChEBI" id="CHEBI:37565"/>
    </ligand>
</feature>
<dbReference type="InterPro" id="IPR035647">
    <property type="entry name" value="EFG_III/V"/>
</dbReference>
<feature type="binding site" evidence="3">
    <location>
        <begin position="135"/>
        <end position="138"/>
    </location>
    <ligand>
        <name>GTP</name>
        <dbReference type="ChEBI" id="CHEBI:37565"/>
    </ligand>
</feature>
<dbReference type="SUPFAM" id="SSF50447">
    <property type="entry name" value="Translation proteins"/>
    <property type="match status" value="1"/>
</dbReference>
<dbReference type="InterPro" id="IPR000640">
    <property type="entry name" value="EFG_V-like"/>
</dbReference>
<keyword evidence="6" id="KW-1185">Reference proteome</keyword>
<dbReference type="InterPro" id="IPR035651">
    <property type="entry name" value="BipA_V"/>
</dbReference>
<dbReference type="GO" id="GO:1990904">
    <property type="term" value="C:ribonucleoprotein complex"/>
    <property type="evidence" value="ECO:0007669"/>
    <property type="project" value="TreeGrafter"/>
</dbReference>
<dbReference type="GO" id="GO:0043022">
    <property type="term" value="F:ribosome binding"/>
    <property type="evidence" value="ECO:0007669"/>
    <property type="project" value="UniProtKB-UniRule"/>
</dbReference>
<gene>
    <name evidence="5" type="primary">typA</name>
    <name evidence="3" type="synonym">bipA</name>
    <name evidence="5" type="ORF">NCTC12967_00466</name>
</gene>
<dbReference type="SUPFAM" id="SSF54980">
    <property type="entry name" value="EF-G C-terminal domain-like"/>
    <property type="match status" value="2"/>
</dbReference>
<evidence type="ECO:0000313" key="6">
    <source>
        <dbReference type="Proteomes" id="UP000273044"/>
    </source>
</evidence>
<dbReference type="CDD" id="cd16263">
    <property type="entry name" value="BipA_III"/>
    <property type="match status" value="1"/>
</dbReference>
<evidence type="ECO:0000313" key="5">
    <source>
        <dbReference type="EMBL" id="VEH69202.1"/>
    </source>
</evidence>
<dbReference type="AlphaFoldDB" id="A0A3S4W5G9"/>
<dbReference type="FunFam" id="3.30.70.870:FF:000003">
    <property type="entry name" value="GTP-binding protein TypA"/>
    <property type="match status" value="1"/>
</dbReference>
<dbReference type="PANTHER" id="PTHR42908:SF8">
    <property type="entry name" value="TR-TYPE G DOMAIN-CONTAINING PROTEIN"/>
    <property type="match status" value="1"/>
</dbReference>
<dbReference type="CDD" id="cd01891">
    <property type="entry name" value="TypA_BipA"/>
    <property type="match status" value="1"/>
</dbReference>
<dbReference type="RefSeq" id="WP_061788325.1">
    <property type="nucleotide sequence ID" value="NZ_CAJZDL010000108.1"/>
</dbReference>
<dbReference type="Pfam" id="PF03144">
    <property type="entry name" value="GTP_EFTU_D2"/>
    <property type="match status" value="1"/>
</dbReference>
<keyword evidence="3" id="KW-0690">Ribosome biogenesis</keyword>
<dbReference type="InterPro" id="IPR000795">
    <property type="entry name" value="T_Tr_GTP-bd_dom"/>
</dbReference>
<dbReference type="GO" id="GO:0019843">
    <property type="term" value="F:rRNA binding"/>
    <property type="evidence" value="ECO:0007669"/>
    <property type="project" value="UniProtKB-KW"/>
</dbReference>
<keyword evidence="3" id="KW-0963">Cytoplasm</keyword>
<dbReference type="InterPro" id="IPR048876">
    <property type="entry name" value="BipA_C"/>
</dbReference>
<keyword evidence="3" id="KW-0694">RNA-binding</keyword>
<dbReference type="FunFam" id="3.40.50.300:FF:000055">
    <property type="entry name" value="GTP-binding protein TypA"/>
    <property type="match status" value="1"/>
</dbReference>
<dbReference type="InterPro" id="IPR042116">
    <property type="entry name" value="TypA/BipA_C"/>
</dbReference>
<dbReference type="FunFam" id="3.30.70.240:FF:000002">
    <property type="entry name" value="GTP-binding protein TypA"/>
    <property type="match status" value="1"/>
</dbReference>
<dbReference type="PANTHER" id="PTHR42908">
    <property type="entry name" value="TRANSLATION ELONGATION FACTOR-RELATED"/>
    <property type="match status" value="1"/>
</dbReference>
<evidence type="ECO:0000256" key="1">
    <source>
        <dbReference type="ARBA" id="ARBA00022741"/>
    </source>
</evidence>
<dbReference type="CDD" id="cd03710">
    <property type="entry name" value="BipA_TypA_C"/>
    <property type="match status" value="1"/>
</dbReference>
<dbReference type="EMBL" id="LR134406">
    <property type="protein sequence ID" value="VEH69202.1"/>
    <property type="molecule type" value="Genomic_DNA"/>
</dbReference>
<dbReference type="InterPro" id="IPR047041">
    <property type="entry name" value="BipA_GTP-bd_dom"/>
</dbReference>
<comment type="subunit">
    <text evidence="3">Monomer.</text>
</comment>
<dbReference type="Pfam" id="PF00009">
    <property type="entry name" value="GTP_EFTU"/>
    <property type="match status" value="1"/>
</dbReference>
<dbReference type="CDD" id="cd03691">
    <property type="entry name" value="BipA_TypA_II"/>
    <property type="match status" value="1"/>
</dbReference>
<keyword evidence="3" id="KW-0820">tRNA-binding</keyword>
<dbReference type="Gene3D" id="2.40.30.10">
    <property type="entry name" value="Translation factors"/>
    <property type="match status" value="1"/>
</dbReference>
<dbReference type="GO" id="GO:0003924">
    <property type="term" value="F:GTPase activity"/>
    <property type="evidence" value="ECO:0007669"/>
    <property type="project" value="UniProtKB-UniRule"/>
</dbReference>
<evidence type="ECO:0000259" key="4">
    <source>
        <dbReference type="PROSITE" id="PS51722"/>
    </source>
</evidence>
<dbReference type="InterPro" id="IPR009000">
    <property type="entry name" value="Transl_B-barrel_sf"/>
</dbReference>
<dbReference type="GO" id="GO:0005829">
    <property type="term" value="C:cytosol"/>
    <property type="evidence" value="ECO:0007669"/>
    <property type="project" value="TreeGrafter"/>
</dbReference>
<dbReference type="InterPro" id="IPR006298">
    <property type="entry name" value="BipA"/>
</dbReference>
<proteinExistence type="inferred from homology"/>
<dbReference type="InterPro" id="IPR047042">
    <property type="entry name" value="BipA_II"/>
</dbReference>
<keyword evidence="3" id="KW-0699">rRNA-binding</keyword>
<evidence type="ECO:0000256" key="2">
    <source>
        <dbReference type="ARBA" id="ARBA00023134"/>
    </source>
</evidence>
<comment type="catalytic activity">
    <reaction evidence="3">
        <text>GTP + H2O = GDP + phosphate + H(+)</text>
        <dbReference type="Rhea" id="RHEA:19669"/>
        <dbReference type="ChEBI" id="CHEBI:15377"/>
        <dbReference type="ChEBI" id="CHEBI:15378"/>
        <dbReference type="ChEBI" id="CHEBI:37565"/>
        <dbReference type="ChEBI" id="CHEBI:43474"/>
        <dbReference type="ChEBI" id="CHEBI:58189"/>
    </reaction>
</comment>
<dbReference type="NCBIfam" id="TIGR01394">
    <property type="entry name" value="TypA_BipA"/>
    <property type="match status" value="1"/>
</dbReference>
<dbReference type="Gene3D" id="3.40.50.300">
    <property type="entry name" value="P-loop containing nucleotide triphosphate hydrolases"/>
    <property type="match status" value="1"/>
</dbReference>
<dbReference type="InterPro" id="IPR047043">
    <property type="entry name" value="BipA_III"/>
</dbReference>
<dbReference type="FunFam" id="2.40.50.250:FF:000001">
    <property type="entry name" value="GTP-binding protein TypA"/>
    <property type="match status" value="1"/>
</dbReference>
<comment type="subcellular location">
    <subcellularLocation>
        <location evidence="3">Cytoplasm</location>
    </subcellularLocation>
    <text evidence="3">Binds to ribosomes.</text>
</comment>
<protein>
    <recommendedName>
        <fullName evidence="3">Large ribosomal subunit assembly factor BipA</fullName>
        <ecNumber evidence="3">3.6.5.-</ecNumber>
    </recommendedName>
    <alternativeName>
        <fullName evidence="3">GTP-binding protein BipA</fullName>
    </alternativeName>
</protein>
<dbReference type="NCBIfam" id="TIGR00231">
    <property type="entry name" value="small_GTP"/>
    <property type="match status" value="1"/>
</dbReference>
<dbReference type="Gene3D" id="3.30.70.240">
    <property type="match status" value="1"/>
</dbReference>
<dbReference type="Pfam" id="PF00679">
    <property type="entry name" value="EFG_C"/>
    <property type="match status" value="1"/>
</dbReference>
<dbReference type="Gene3D" id="2.40.50.250">
    <property type="entry name" value="bipa protein"/>
    <property type="match status" value="1"/>
</dbReference>
<keyword evidence="1 3" id="KW-0547">Nucleotide-binding</keyword>
<dbReference type="InterPro" id="IPR005225">
    <property type="entry name" value="Small_GTP-bd"/>
</dbReference>
<dbReference type="GO" id="GO:0000027">
    <property type="term" value="P:ribosomal large subunit assembly"/>
    <property type="evidence" value="ECO:0007669"/>
    <property type="project" value="UniProtKB-UniRule"/>
</dbReference>
<dbReference type="Gene3D" id="3.30.70.870">
    <property type="entry name" value="Elongation Factor G (Translational Gtpase), domain 3"/>
    <property type="match status" value="1"/>
</dbReference>
<sequence>MPIRHDLRNVAIVAHVDHGKTTLVDAMLWQSGAFREGADVNKRVMDSMDLEREKGITILAKNTAVRHRMPDGREVTVNIIDTPGHADFGGEVERGLEMVDGVVLLVDASEGPLPQTRFVLRKALAKKLPLIVVVNKVDRSDARISAVVDETYDLFMDLLDDDASDALDFPIVYASAKAGRASLNQPADSEMPDSPNLEPLFETILEHVPAPSYEEDATLQAHVTNLDASPYLGRLALCRVVAGELKRGQQVAWCRHDGSVQNVKLTELLVTEALERVPAESAGPGDIVAIAGIPEITIGETLSDPDDPKPLPLIHVDEPSISMTIGINTSPLAGKSGKHLTARLVKARLEQELIGNVSIRVKPTDRPDTWEVQGRGELQLAVLVEMMRREGFELTVGKPQVVTKIIDGKVHEPVERLTIDAPEEFVGVTTQLMGLRRGRMEQMVNHGTGWVRMEFLVPARGLIGFRTEFLTETRGTGIMNHVAEGYEPWAGDFRTRPTSSLVADRTGVVTSYALFNLQERGTLFVGPGAEVYEGMIVGENPRPEDMDVNPTKEKKLTNVRSSTGEELERLIPPRLMSMEQQLEFCAADECLEVTPAVVRIRKVVLGQKDRARLKRS</sequence>
<accession>A0A3S4W5G9</accession>